<gene>
    <name evidence="1" type="ORF">GCM10008967_32450</name>
</gene>
<accession>A0ABN0WK92</accession>
<evidence type="ECO:0000313" key="2">
    <source>
        <dbReference type="Proteomes" id="UP001500782"/>
    </source>
</evidence>
<dbReference type="RefSeq" id="WP_343801207.1">
    <property type="nucleotide sequence ID" value="NZ_BAAADJ010000057.1"/>
</dbReference>
<evidence type="ECO:0000313" key="1">
    <source>
        <dbReference type="EMBL" id="GAA0339606.1"/>
    </source>
</evidence>
<sequence>MERLKDFNQFTWIQEETERVDFKKWKGCYISNLIPHRYEHYCKIMHPIYRDLNIEDETLLWSQSDPNDSTPFDFGERLTLKDLAQKYNLQYTKEIRTSTIYHLLGGYPRYLLLPDEEYGQRNP</sequence>
<comment type="caution">
    <text evidence="1">The sequence shown here is derived from an EMBL/GenBank/DDBJ whole genome shotgun (WGS) entry which is preliminary data.</text>
</comment>
<reference evidence="1 2" key="1">
    <citation type="journal article" date="2019" name="Int. J. Syst. Evol. Microbiol.">
        <title>The Global Catalogue of Microorganisms (GCM) 10K type strain sequencing project: providing services to taxonomists for standard genome sequencing and annotation.</title>
        <authorList>
            <consortium name="The Broad Institute Genomics Platform"/>
            <consortium name="The Broad Institute Genome Sequencing Center for Infectious Disease"/>
            <person name="Wu L."/>
            <person name="Ma J."/>
        </authorList>
    </citation>
    <scope>NUCLEOTIDE SEQUENCE [LARGE SCALE GENOMIC DNA]</scope>
    <source>
        <strain evidence="1 2">JCM 9731</strain>
    </source>
</reference>
<dbReference type="Proteomes" id="UP001500782">
    <property type="component" value="Unassembled WGS sequence"/>
</dbReference>
<dbReference type="EMBL" id="BAAADJ010000057">
    <property type="protein sequence ID" value="GAA0339606.1"/>
    <property type="molecule type" value="Genomic_DNA"/>
</dbReference>
<organism evidence="1 2">
    <name type="scientific">Bacillus carboniphilus</name>
    <dbReference type="NCBI Taxonomy" id="86663"/>
    <lineage>
        <taxon>Bacteria</taxon>
        <taxon>Bacillati</taxon>
        <taxon>Bacillota</taxon>
        <taxon>Bacilli</taxon>
        <taxon>Bacillales</taxon>
        <taxon>Bacillaceae</taxon>
        <taxon>Bacillus</taxon>
    </lineage>
</organism>
<proteinExistence type="predicted"/>
<keyword evidence="2" id="KW-1185">Reference proteome</keyword>
<name>A0ABN0WK92_9BACI</name>
<protein>
    <submittedName>
        <fullName evidence="1">Uncharacterized protein</fullName>
    </submittedName>
</protein>